<evidence type="ECO:0000313" key="1">
    <source>
        <dbReference type="EMBL" id="ELK08655.1"/>
    </source>
</evidence>
<dbReference type="GO" id="GO:0005634">
    <property type="term" value="C:nucleus"/>
    <property type="evidence" value="ECO:0007669"/>
    <property type="project" value="TreeGrafter"/>
</dbReference>
<name>L5KAT6_PTEAL</name>
<dbReference type="PANTHER" id="PTHR15976">
    <property type="entry name" value="CONSTITUTIVE COACTIVATOR OF PEROXISOME PROLIFERATOR-ACTIVATED RECEPTOR GAMMA"/>
    <property type="match status" value="1"/>
</dbReference>
<dbReference type="STRING" id="9402.L5KAT6"/>
<dbReference type="EMBL" id="KB030886">
    <property type="protein sequence ID" value="ELK08655.1"/>
    <property type="molecule type" value="Genomic_DNA"/>
</dbReference>
<protein>
    <submittedName>
        <fullName evidence="1">Constitutive coactivator of PPAR-gamma-like protein 1</fullName>
    </submittedName>
</protein>
<dbReference type="InParanoid" id="L5KAT6"/>
<keyword evidence="2" id="KW-1185">Reference proteome</keyword>
<dbReference type="AlphaFoldDB" id="L5KAT6"/>
<reference evidence="2" key="1">
    <citation type="journal article" date="2013" name="Science">
        <title>Comparative analysis of bat genomes provides insight into the evolution of flight and immunity.</title>
        <authorList>
            <person name="Zhang G."/>
            <person name="Cowled C."/>
            <person name="Shi Z."/>
            <person name="Huang Z."/>
            <person name="Bishop-Lilly K.A."/>
            <person name="Fang X."/>
            <person name="Wynne J.W."/>
            <person name="Xiong Z."/>
            <person name="Baker M.L."/>
            <person name="Zhao W."/>
            <person name="Tachedjian M."/>
            <person name="Zhu Y."/>
            <person name="Zhou P."/>
            <person name="Jiang X."/>
            <person name="Ng J."/>
            <person name="Yang L."/>
            <person name="Wu L."/>
            <person name="Xiao J."/>
            <person name="Feng Y."/>
            <person name="Chen Y."/>
            <person name="Sun X."/>
            <person name="Zhang Y."/>
            <person name="Marsh G.A."/>
            <person name="Crameri G."/>
            <person name="Broder C.C."/>
            <person name="Frey K.G."/>
            <person name="Wang L.F."/>
            <person name="Wang J."/>
        </authorList>
    </citation>
    <scope>NUCLEOTIDE SEQUENCE [LARGE SCALE GENOMIC DNA]</scope>
</reference>
<gene>
    <name evidence="1" type="ORF">PAL_GLEAN10021490</name>
</gene>
<organism evidence="1 2">
    <name type="scientific">Pteropus alecto</name>
    <name type="common">Black flying fox</name>
    <dbReference type="NCBI Taxonomy" id="9402"/>
    <lineage>
        <taxon>Eukaryota</taxon>
        <taxon>Metazoa</taxon>
        <taxon>Chordata</taxon>
        <taxon>Craniata</taxon>
        <taxon>Vertebrata</taxon>
        <taxon>Euteleostomi</taxon>
        <taxon>Mammalia</taxon>
        <taxon>Eutheria</taxon>
        <taxon>Laurasiatheria</taxon>
        <taxon>Chiroptera</taxon>
        <taxon>Yinpterochiroptera</taxon>
        <taxon>Pteropodoidea</taxon>
        <taxon>Pteropodidae</taxon>
        <taxon>Pteropodinae</taxon>
        <taxon>Pteropus</taxon>
    </lineage>
</organism>
<dbReference type="PANTHER" id="PTHR15976:SF14">
    <property type="entry name" value="CONSTITUTIVE COACTIVATOR OF PPAR-GAMMA-LIKE PROTEIN 1"/>
    <property type="match status" value="1"/>
</dbReference>
<dbReference type="InterPro" id="IPR026784">
    <property type="entry name" value="Coact_PPARg"/>
</dbReference>
<proteinExistence type="predicted"/>
<evidence type="ECO:0000313" key="2">
    <source>
        <dbReference type="Proteomes" id="UP000010552"/>
    </source>
</evidence>
<dbReference type="Proteomes" id="UP000010552">
    <property type="component" value="Unassembled WGS sequence"/>
</dbReference>
<accession>L5KAT6</accession>
<sequence>MAHCIHLEPICFHIKVTQSIQNHHQEMIGFYGENGFHGLVAYDSGYALSDSPYYFSAYALKRSRNGKSLATSQYLMHEVAKQLNRNPDHFPIFAALSGYHILPDENLTSFHWSLLDLEHRLAPLKVRAHHLVLPPCEVVIKAVAVDTSTPQT</sequence>